<reference evidence="4 5" key="1">
    <citation type="submission" date="2020-08" db="EMBL/GenBank/DDBJ databases">
        <title>Genomic Encyclopedia of Type Strains, Phase IV (KMG-V): Genome sequencing to study the core and pangenomes of soil and plant-associated prokaryotes.</title>
        <authorList>
            <person name="Whitman W."/>
        </authorList>
    </citation>
    <scope>NUCLEOTIDE SEQUENCE [LARGE SCALE GENOMIC DNA]</scope>
    <source>
        <strain evidence="4 5">SEMIA 4084</strain>
    </source>
</reference>
<name>A0A7W8UEF8_9HYPH</name>
<dbReference type="EMBL" id="JACHBK010000011">
    <property type="protein sequence ID" value="MBB5537881.1"/>
    <property type="molecule type" value="Genomic_DNA"/>
</dbReference>
<evidence type="ECO:0000256" key="1">
    <source>
        <dbReference type="ARBA" id="ARBA00022553"/>
    </source>
</evidence>
<dbReference type="Gene3D" id="3.40.50.2300">
    <property type="match status" value="1"/>
</dbReference>
<gene>
    <name evidence="4" type="ORF">GGD55_004602</name>
</gene>
<dbReference type="PANTHER" id="PTHR44591">
    <property type="entry name" value="STRESS RESPONSE REGULATOR PROTEIN 1"/>
    <property type="match status" value="1"/>
</dbReference>
<evidence type="ECO:0000313" key="4">
    <source>
        <dbReference type="EMBL" id="MBB5537881.1"/>
    </source>
</evidence>
<dbReference type="Proteomes" id="UP000585507">
    <property type="component" value="Unassembled WGS sequence"/>
</dbReference>
<dbReference type="PANTHER" id="PTHR44591:SF23">
    <property type="entry name" value="CHEY SUBFAMILY"/>
    <property type="match status" value="1"/>
</dbReference>
<keyword evidence="5" id="KW-1185">Reference proteome</keyword>
<dbReference type="SMART" id="SM00448">
    <property type="entry name" value="REC"/>
    <property type="match status" value="1"/>
</dbReference>
<dbReference type="InterPro" id="IPR050595">
    <property type="entry name" value="Bact_response_regulator"/>
</dbReference>
<keyword evidence="1 2" id="KW-0597">Phosphoprotein</keyword>
<dbReference type="PROSITE" id="PS50110">
    <property type="entry name" value="RESPONSE_REGULATORY"/>
    <property type="match status" value="1"/>
</dbReference>
<dbReference type="InterPro" id="IPR011006">
    <property type="entry name" value="CheY-like_superfamily"/>
</dbReference>
<proteinExistence type="predicted"/>
<sequence length="125" mass="13759">MVSILYVEDNEDNIYMLSTRLRRKGYEVIVATDGEQGVARARSDAPSLILMDLSLPVVDGWEATRRLKALATTRDIPVIALSSHAMPGDRETALAAGCDDFDTKPVEFARLLAKIKALLPRETIS</sequence>
<evidence type="ECO:0000313" key="5">
    <source>
        <dbReference type="Proteomes" id="UP000585507"/>
    </source>
</evidence>
<dbReference type="InterPro" id="IPR001789">
    <property type="entry name" value="Sig_transdc_resp-reg_receiver"/>
</dbReference>
<dbReference type="SUPFAM" id="SSF52172">
    <property type="entry name" value="CheY-like"/>
    <property type="match status" value="1"/>
</dbReference>
<evidence type="ECO:0000259" key="3">
    <source>
        <dbReference type="PROSITE" id="PS50110"/>
    </source>
</evidence>
<accession>A0A7W8UEF8</accession>
<dbReference type="Pfam" id="PF00072">
    <property type="entry name" value="Response_reg"/>
    <property type="match status" value="1"/>
</dbReference>
<dbReference type="AlphaFoldDB" id="A0A7W8UEF8"/>
<dbReference type="RefSeq" id="WP_018329846.1">
    <property type="nucleotide sequence ID" value="NZ_JACHBK010000011.1"/>
</dbReference>
<feature type="domain" description="Response regulatory" evidence="3">
    <location>
        <begin position="3"/>
        <end position="119"/>
    </location>
</feature>
<evidence type="ECO:0000256" key="2">
    <source>
        <dbReference type="PROSITE-ProRule" id="PRU00169"/>
    </source>
</evidence>
<feature type="modified residue" description="4-aspartylphosphate" evidence="2">
    <location>
        <position position="52"/>
    </location>
</feature>
<dbReference type="GO" id="GO:0000160">
    <property type="term" value="P:phosphorelay signal transduction system"/>
    <property type="evidence" value="ECO:0007669"/>
    <property type="project" value="InterPro"/>
</dbReference>
<comment type="caution">
    <text evidence="4">The sequence shown here is derived from an EMBL/GenBank/DDBJ whole genome shotgun (WGS) entry which is preliminary data.</text>
</comment>
<organism evidence="4 5">
    <name type="scientific">Rhizobium giardinii</name>
    <dbReference type="NCBI Taxonomy" id="56731"/>
    <lineage>
        <taxon>Bacteria</taxon>
        <taxon>Pseudomonadati</taxon>
        <taxon>Pseudomonadota</taxon>
        <taxon>Alphaproteobacteria</taxon>
        <taxon>Hyphomicrobiales</taxon>
        <taxon>Rhizobiaceae</taxon>
        <taxon>Rhizobium/Agrobacterium group</taxon>
        <taxon>Rhizobium</taxon>
    </lineage>
</organism>
<protein>
    <submittedName>
        <fullName evidence="4">CheY-like chemotaxis protein</fullName>
    </submittedName>
</protein>